<dbReference type="EMBL" id="ONZQ02000003">
    <property type="protein sequence ID" value="SPN99648.1"/>
    <property type="molecule type" value="Genomic_DNA"/>
</dbReference>
<keyword evidence="2 6" id="KW-0378">Hydrolase</keyword>
<feature type="compositionally biased region" description="Low complexity" evidence="8">
    <location>
        <begin position="642"/>
        <end position="654"/>
    </location>
</feature>
<comment type="domain">
    <text evidence="7">The Q motif is unique to and characteristic of the DEAD box family of RNA helicases and controls ATP binding and hydrolysis.</text>
</comment>
<organism evidence="11 12">
    <name type="scientific">Cephalotrichum gorgonifer</name>
    <dbReference type="NCBI Taxonomy" id="2041049"/>
    <lineage>
        <taxon>Eukaryota</taxon>
        <taxon>Fungi</taxon>
        <taxon>Dikarya</taxon>
        <taxon>Ascomycota</taxon>
        <taxon>Pezizomycotina</taxon>
        <taxon>Sordariomycetes</taxon>
        <taxon>Hypocreomycetidae</taxon>
        <taxon>Microascales</taxon>
        <taxon>Microascaceae</taxon>
        <taxon>Cephalotrichum</taxon>
    </lineage>
</organism>
<dbReference type="InterPro" id="IPR001650">
    <property type="entry name" value="Helicase_C-like"/>
</dbReference>
<keyword evidence="5 7" id="KW-0694">RNA-binding</keyword>
<evidence type="ECO:0000256" key="1">
    <source>
        <dbReference type="ARBA" id="ARBA00022741"/>
    </source>
</evidence>
<comment type="caution">
    <text evidence="11">The sequence shown here is derived from an EMBL/GenBank/DDBJ whole genome shotgun (WGS) entry which is preliminary data.</text>
</comment>
<dbReference type="SMART" id="SM00490">
    <property type="entry name" value="HELICc"/>
    <property type="match status" value="1"/>
</dbReference>
<feature type="domain" description="Helicase C-terminal" evidence="10">
    <location>
        <begin position="332"/>
        <end position="498"/>
    </location>
</feature>
<feature type="compositionally biased region" description="Basic and acidic residues" evidence="8">
    <location>
        <begin position="591"/>
        <end position="600"/>
    </location>
</feature>
<feature type="region of interest" description="Disordered" evidence="8">
    <location>
        <begin position="567"/>
        <end position="664"/>
    </location>
</feature>
<dbReference type="InterPro" id="IPR011545">
    <property type="entry name" value="DEAD/DEAH_box_helicase_dom"/>
</dbReference>
<name>A0AAE8MV67_9PEZI</name>
<dbReference type="GO" id="GO:0016787">
    <property type="term" value="F:hydrolase activity"/>
    <property type="evidence" value="ECO:0007669"/>
    <property type="project" value="UniProtKB-KW"/>
</dbReference>
<evidence type="ECO:0000256" key="5">
    <source>
        <dbReference type="ARBA" id="ARBA00022884"/>
    </source>
</evidence>
<comment type="similarity">
    <text evidence="6">Belongs to the DEAD box helicase family.</text>
</comment>
<dbReference type="SUPFAM" id="SSF52540">
    <property type="entry name" value="P-loop containing nucleoside triphosphate hydrolases"/>
    <property type="match status" value="2"/>
</dbReference>
<keyword evidence="4 6" id="KW-0067">ATP-binding</keyword>
<evidence type="ECO:0000256" key="2">
    <source>
        <dbReference type="ARBA" id="ARBA00022801"/>
    </source>
</evidence>
<dbReference type="GO" id="GO:0005524">
    <property type="term" value="F:ATP binding"/>
    <property type="evidence" value="ECO:0007669"/>
    <property type="project" value="UniProtKB-UniRule"/>
</dbReference>
<dbReference type="GO" id="GO:0003723">
    <property type="term" value="F:RNA binding"/>
    <property type="evidence" value="ECO:0007669"/>
    <property type="project" value="UniProtKB-UniRule"/>
</dbReference>
<dbReference type="PANTHER" id="PTHR24031">
    <property type="entry name" value="RNA HELICASE"/>
    <property type="match status" value="1"/>
</dbReference>
<dbReference type="Proteomes" id="UP001187682">
    <property type="component" value="Unassembled WGS sequence"/>
</dbReference>
<evidence type="ECO:0000256" key="7">
    <source>
        <dbReference type="RuleBase" id="RU365068"/>
    </source>
</evidence>
<dbReference type="InterPro" id="IPR014001">
    <property type="entry name" value="Helicase_ATP-bd"/>
</dbReference>
<evidence type="ECO:0000256" key="8">
    <source>
        <dbReference type="SAM" id="MobiDB-lite"/>
    </source>
</evidence>
<reference evidence="11" key="1">
    <citation type="submission" date="2018-03" db="EMBL/GenBank/DDBJ databases">
        <authorList>
            <person name="Guldener U."/>
        </authorList>
    </citation>
    <scope>NUCLEOTIDE SEQUENCE</scope>
</reference>
<dbReference type="Pfam" id="PF00271">
    <property type="entry name" value="Helicase_C"/>
    <property type="match status" value="1"/>
</dbReference>
<comment type="catalytic activity">
    <reaction evidence="7">
        <text>ATP + H2O = ADP + phosphate + H(+)</text>
        <dbReference type="Rhea" id="RHEA:13065"/>
        <dbReference type="ChEBI" id="CHEBI:15377"/>
        <dbReference type="ChEBI" id="CHEBI:15378"/>
        <dbReference type="ChEBI" id="CHEBI:30616"/>
        <dbReference type="ChEBI" id="CHEBI:43474"/>
        <dbReference type="ChEBI" id="CHEBI:456216"/>
        <dbReference type="EC" id="3.6.4.13"/>
    </reaction>
</comment>
<feature type="compositionally biased region" description="Basic and acidic residues" evidence="8">
    <location>
        <begin position="616"/>
        <end position="626"/>
    </location>
</feature>
<dbReference type="Pfam" id="PF00270">
    <property type="entry name" value="DEAD"/>
    <property type="match status" value="1"/>
</dbReference>
<sequence length="664" mass="73324">MLRLGLRRCAPVGRARFAIPTLPQCQSMVPQVARIQQVTVLPALRNAFHQSRTLSQNATAEAVAPPPESERMRFEDVKGVHPNLIRSITEGMQYTHMSEVQEQTIVAALSGKDMVAQARTGTGKTLAFLLPMMQRMIDSDPSLANRSSSRSARPNDIRGIVISPTRELAEQIAAEARRLVRGTGLVVQSAVGGTGKREMLRNLQRQGCHLLVATPGRLYDLLSDPHAGVEAPNLDALVLDEADRMLDVGFADTLADIQSKLPDIRQKVRQTLLFSATIPSNVVHLAKAMVRQDQFEFVQTIKGDDAPTHARIPQNIAICKSMINLFPTLYELLDREMAKAAADPGARPFKAIIYFGTTAMVETAVALDNALRRDRGHTFTQSPTLFIHGKLQQNQRTRAANAFRRARSAILLSSDVTARGIDFPDVTHVIQVGLPSSREQYIHRLGRTGRQDKEGEGWLIIPEAEAREAASLLRGLGLKDNGGLASERAVVESEEDMSPIFKEVTDAFGSVPYSSLAPAYLAWFGNKSSREVRESIEGLNKWATLGWGKQTPPSVRTDWLRRRGLQNVPGFNVSDDRRPERDSNSSFDGSRYSRDGESRIAEGGGWDAFQGQFQSSDRRGRSDRRPGGGRSGGRSGGRDFGNRGSSRPPRSSNPWEKRDREFDF</sequence>
<dbReference type="CDD" id="cd18787">
    <property type="entry name" value="SF2_C_DEAD"/>
    <property type="match status" value="1"/>
</dbReference>
<feature type="compositionally biased region" description="Basic and acidic residues" evidence="8">
    <location>
        <begin position="655"/>
        <end position="664"/>
    </location>
</feature>
<accession>A0AAE8MV67</accession>
<dbReference type="PROSITE" id="PS51192">
    <property type="entry name" value="HELICASE_ATP_BIND_1"/>
    <property type="match status" value="1"/>
</dbReference>
<gene>
    <name evidence="11" type="ORF">DNG_02500</name>
</gene>
<keyword evidence="1 6" id="KW-0547">Nucleotide-binding</keyword>
<dbReference type="PROSITE" id="PS51194">
    <property type="entry name" value="HELICASE_CTER"/>
    <property type="match status" value="1"/>
</dbReference>
<evidence type="ECO:0000256" key="4">
    <source>
        <dbReference type="ARBA" id="ARBA00022840"/>
    </source>
</evidence>
<dbReference type="InterPro" id="IPR027417">
    <property type="entry name" value="P-loop_NTPase"/>
</dbReference>
<evidence type="ECO:0000313" key="11">
    <source>
        <dbReference type="EMBL" id="SPN99648.1"/>
    </source>
</evidence>
<keyword evidence="12" id="KW-1185">Reference proteome</keyword>
<dbReference type="GO" id="GO:0003724">
    <property type="term" value="F:RNA helicase activity"/>
    <property type="evidence" value="ECO:0007669"/>
    <property type="project" value="UniProtKB-EC"/>
</dbReference>
<protein>
    <recommendedName>
        <fullName evidence="7">ATP-dependent RNA helicase</fullName>
        <ecNumber evidence="7">3.6.4.13</ecNumber>
    </recommendedName>
</protein>
<dbReference type="PROSITE" id="PS00039">
    <property type="entry name" value="DEAD_ATP_HELICASE"/>
    <property type="match status" value="1"/>
</dbReference>
<evidence type="ECO:0000256" key="6">
    <source>
        <dbReference type="RuleBase" id="RU000492"/>
    </source>
</evidence>
<proteinExistence type="inferred from homology"/>
<dbReference type="InterPro" id="IPR000629">
    <property type="entry name" value="RNA-helicase_DEAD-box_CS"/>
</dbReference>
<feature type="domain" description="Helicase ATP-binding" evidence="9">
    <location>
        <begin position="105"/>
        <end position="296"/>
    </location>
</feature>
<dbReference type="AlphaFoldDB" id="A0AAE8MV67"/>
<evidence type="ECO:0000259" key="10">
    <source>
        <dbReference type="PROSITE" id="PS51194"/>
    </source>
</evidence>
<evidence type="ECO:0000256" key="3">
    <source>
        <dbReference type="ARBA" id="ARBA00022806"/>
    </source>
</evidence>
<feature type="compositionally biased region" description="Basic and acidic residues" evidence="8">
    <location>
        <begin position="574"/>
        <end position="583"/>
    </location>
</feature>
<evidence type="ECO:0000313" key="12">
    <source>
        <dbReference type="Proteomes" id="UP001187682"/>
    </source>
</evidence>
<evidence type="ECO:0000259" key="9">
    <source>
        <dbReference type="PROSITE" id="PS51192"/>
    </source>
</evidence>
<keyword evidence="3 6" id="KW-0347">Helicase</keyword>
<comment type="function">
    <text evidence="7">RNA helicase.</text>
</comment>
<dbReference type="SMART" id="SM00487">
    <property type="entry name" value="DEXDc"/>
    <property type="match status" value="1"/>
</dbReference>
<dbReference type="EC" id="3.6.4.13" evidence="7"/>
<dbReference type="Gene3D" id="3.40.50.300">
    <property type="entry name" value="P-loop containing nucleotide triphosphate hydrolases"/>
    <property type="match status" value="2"/>
</dbReference>